<reference evidence="1 2" key="1">
    <citation type="submission" date="2018-11" db="EMBL/GenBank/DDBJ databases">
        <authorList>
            <consortium name="Pathogen Informatics"/>
        </authorList>
    </citation>
    <scope>NUCLEOTIDE SEQUENCE [LARGE SCALE GENOMIC DNA]</scope>
</reference>
<organism evidence="2 3">
    <name type="scientific">Heligmosomoides polygyrus</name>
    <name type="common">Parasitic roundworm</name>
    <dbReference type="NCBI Taxonomy" id="6339"/>
    <lineage>
        <taxon>Eukaryota</taxon>
        <taxon>Metazoa</taxon>
        <taxon>Ecdysozoa</taxon>
        <taxon>Nematoda</taxon>
        <taxon>Chromadorea</taxon>
        <taxon>Rhabditida</taxon>
        <taxon>Rhabditina</taxon>
        <taxon>Rhabditomorpha</taxon>
        <taxon>Strongyloidea</taxon>
        <taxon>Heligmosomidae</taxon>
        <taxon>Heligmosomoides</taxon>
    </lineage>
</organism>
<gene>
    <name evidence="1" type="ORF">HPBE_LOCUS21456</name>
</gene>
<dbReference type="EMBL" id="UZAH01033022">
    <property type="protein sequence ID" value="VDP25603.1"/>
    <property type="molecule type" value="Genomic_DNA"/>
</dbReference>
<evidence type="ECO:0000313" key="2">
    <source>
        <dbReference type="Proteomes" id="UP000050761"/>
    </source>
</evidence>
<accession>A0A183GG77</accession>
<evidence type="ECO:0000313" key="3">
    <source>
        <dbReference type="WBParaSite" id="HPBE_0002145701-mRNA-1"/>
    </source>
</evidence>
<name>A0A183GG77_HELPZ</name>
<evidence type="ECO:0000313" key="1">
    <source>
        <dbReference type="EMBL" id="VDP25603.1"/>
    </source>
</evidence>
<sequence length="69" mass="8112">METRMPWWKPEYTTTPFDDVSITRVEKLREARLRWYGYVLRVNLALFERVDFSSKCPGSASKEIKAALA</sequence>
<proteinExistence type="predicted"/>
<protein>
    <submittedName>
        <fullName evidence="3">Transposase</fullName>
    </submittedName>
</protein>
<keyword evidence="2" id="KW-1185">Reference proteome</keyword>
<dbReference type="AlphaFoldDB" id="A0A183GG77"/>
<reference evidence="3" key="2">
    <citation type="submission" date="2019-09" db="UniProtKB">
        <authorList>
            <consortium name="WormBaseParasite"/>
        </authorList>
    </citation>
    <scope>IDENTIFICATION</scope>
</reference>
<dbReference type="WBParaSite" id="HPBE_0002145701-mRNA-1">
    <property type="protein sequence ID" value="HPBE_0002145701-mRNA-1"/>
    <property type="gene ID" value="HPBE_0002145701"/>
</dbReference>
<accession>A0A3P8FTS0</accession>
<dbReference type="Proteomes" id="UP000050761">
    <property type="component" value="Unassembled WGS sequence"/>
</dbReference>